<dbReference type="PROSITE" id="PS51186">
    <property type="entry name" value="GNAT"/>
    <property type="match status" value="1"/>
</dbReference>
<keyword evidence="3" id="KW-0808">Transferase</keyword>
<keyword evidence="3" id="KW-0012">Acyltransferase</keyword>
<protein>
    <submittedName>
        <fullName evidence="3">GNAT family N-acetyltransferase</fullName>
        <ecNumber evidence="3">2.3.1.-</ecNumber>
    </submittedName>
</protein>
<feature type="domain" description="N-acetyltransferase" evidence="2">
    <location>
        <begin position="36"/>
        <end position="170"/>
    </location>
</feature>
<keyword evidence="4" id="KW-1185">Reference proteome</keyword>
<dbReference type="Proteomes" id="UP001595945">
    <property type="component" value="Unassembled WGS sequence"/>
</dbReference>
<accession>A0ABD5PZD0</accession>
<organism evidence="3 4">
    <name type="scientific">Halorussus aquaticus</name>
    <dbReference type="NCBI Taxonomy" id="2953748"/>
    <lineage>
        <taxon>Archaea</taxon>
        <taxon>Methanobacteriati</taxon>
        <taxon>Methanobacteriota</taxon>
        <taxon>Stenosarchaea group</taxon>
        <taxon>Halobacteria</taxon>
        <taxon>Halobacteriales</taxon>
        <taxon>Haladaptataceae</taxon>
        <taxon>Halorussus</taxon>
    </lineage>
</organism>
<dbReference type="Gene3D" id="3.40.630.30">
    <property type="match status" value="1"/>
</dbReference>
<dbReference type="EMBL" id="JBHSHT010000001">
    <property type="protein sequence ID" value="MFC4823600.1"/>
    <property type="molecule type" value="Genomic_DNA"/>
</dbReference>
<comment type="caution">
    <text evidence="3">The sequence shown here is derived from an EMBL/GenBank/DDBJ whole genome shotgun (WGS) entry which is preliminary data.</text>
</comment>
<dbReference type="GO" id="GO:0016746">
    <property type="term" value="F:acyltransferase activity"/>
    <property type="evidence" value="ECO:0007669"/>
    <property type="project" value="UniProtKB-KW"/>
</dbReference>
<evidence type="ECO:0000313" key="3">
    <source>
        <dbReference type="EMBL" id="MFC4823600.1"/>
    </source>
</evidence>
<name>A0ABD5PZD0_9EURY</name>
<feature type="compositionally biased region" description="Acidic residues" evidence="1">
    <location>
        <begin position="43"/>
        <end position="61"/>
    </location>
</feature>
<dbReference type="RefSeq" id="WP_254266934.1">
    <property type="nucleotide sequence ID" value="NZ_CP100400.1"/>
</dbReference>
<gene>
    <name evidence="3" type="ORF">ACFO9K_04945</name>
</gene>
<sequence length="212" mass="23954">MEYSLVGWPEDGPQIRLDHREFSYAGKFVMSNTGKAVVREGDDGGEDGGEVDERDAETDDGGVDHGRDPERDRDWVEDDRIVAAIAFNEDRTDSATAWLRYVTVREDRRGEGLGARLARFTTARLREREYDRVKIAVNNAFAYHALYKAGFGYTGEQTGLAELVLALPGDRSRERYQSGLDVYRERDRLADEEQSFLAAKSDVDPPERVESP</sequence>
<reference evidence="3 4" key="1">
    <citation type="journal article" date="2019" name="Int. J. Syst. Evol. Microbiol.">
        <title>The Global Catalogue of Microorganisms (GCM) 10K type strain sequencing project: providing services to taxonomists for standard genome sequencing and annotation.</title>
        <authorList>
            <consortium name="The Broad Institute Genomics Platform"/>
            <consortium name="The Broad Institute Genome Sequencing Center for Infectious Disease"/>
            <person name="Wu L."/>
            <person name="Ma J."/>
        </authorList>
    </citation>
    <scope>NUCLEOTIDE SEQUENCE [LARGE SCALE GENOMIC DNA]</scope>
    <source>
        <strain evidence="3 4">XZYJ18</strain>
    </source>
</reference>
<dbReference type="InterPro" id="IPR016181">
    <property type="entry name" value="Acyl_CoA_acyltransferase"/>
</dbReference>
<dbReference type="Pfam" id="PF00583">
    <property type="entry name" value="Acetyltransf_1"/>
    <property type="match status" value="1"/>
</dbReference>
<evidence type="ECO:0000259" key="2">
    <source>
        <dbReference type="PROSITE" id="PS51186"/>
    </source>
</evidence>
<proteinExistence type="predicted"/>
<dbReference type="GeneID" id="73045343"/>
<dbReference type="SUPFAM" id="SSF55729">
    <property type="entry name" value="Acyl-CoA N-acyltransferases (Nat)"/>
    <property type="match status" value="1"/>
</dbReference>
<evidence type="ECO:0000313" key="4">
    <source>
        <dbReference type="Proteomes" id="UP001595945"/>
    </source>
</evidence>
<feature type="compositionally biased region" description="Basic and acidic residues" evidence="1">
    <location>
        <begin position="62"/>
        <end position="72"/>
    </location>
</feature>
<feature type="region of interest" description="Disordered" evidence="1">
    <location>
        <begin position="35"/>
        <end position="72"/>
    </location>
</feature>
<dbReference type="EC" id="2.3.1.-" evidence="3"/>
<dbReference type="InterPro" id="IPR000182">
    <property type="entry name" value="GNAT_dom"/>
</dbReference>
<evidence type="ECO:0000256" key="1">
    <source>
        <dbReference type="SAM" id="MobiDB-lite"/>
    </source>
</evidence>
<dbReference type="AlphaFoldDB" id="A0ABD5PZD0"/>
<dbReference type="CDD" id="cd04301">
    <property type="entry name" value="NAT_SF"/>
    <property type="match status" value="1"/>
</dbReference>